<reference evidence="2" key="2">
    <citation type="journal article" date="2021" name="PeerJ">
        <title>Extensive microbial diversity within the chicken gut microbiome revealed by metagenomics and culture.</title>
        <authorList>
            <person name="Gilroy R."/>
            <person name="Ravi A."/>
            <person name="Getino M."/>
            <person name="Pursley I."/>
            <person name="Horton D.L."/>
            <person name="Alikhan N.F."/>
            <person name="Baker D."/>
            <person name="Gharbi K."/>
            <person name="Hall N."/>
            <person name="Watson M."/>
            <person name="Adriaenssens E.M."/>
            <person name="Foster-Nyarko E."/>
            <person name="Jarju S."/>
            <person name="Secka A."/>
            <person name="Antonio M."/>
            <person name="Oren A."/>
            <person name="Chaudhuri R.R."/>
            <person name="La Ragione R."/>
            <person name="Hildebrand F."/>
            <person name="Pallen M.J."/>
        </authorList>
    </citation>
    <scope>NUCLEOTIDE SEQUENCE</scope>
    <source>
        <strain evidence="2">ChiHjej12B11-29160</strain>
    </source>
</reference>
<dbReference type="InterPro" id="IPR029044">
    <property type="entry name" value="Nucleotide-diphossugar_trans"/>
</dbReference>
<dbReference type="GO" id="GO:0016758">
    <property type="term" value="F:hexosyltransferase activity"/>
    <property type="evidence" value="ECO:0007669"/>
    <property type="project" value="UniProtKB-ARBA"/>
</dbReference>
<dbReference type="InterPro" id="IPR001173">
    <property type="entry name" value="Glyco_trans_2-like"/>
</dbReference>
<gene>
    <name evidence="2" type="ORF">IAD17_04970</name>
</gene>
<reference evidence="2" key="1">
    <citation type="submission" date="2020-10" db="EMBL/GenBank/DDBJ databases">
        <authorList>
            <person name="Gilroy R."/>
        </authorList>
    </citation>
    <scope>NUCLEOTIDE SEQUENCE</scope>
    <source>
        <strain evidence="2">ChiHjej12B11-29160</strain>
    </source>
</reference>
<proteinExistence type="predicted"/>
<evidence type="ECO:0000259" key="1">
    <source>
        <dbReference type="Pfam" id="PF00535"/>
    </source>
</evidence>
<dbReference type="PANTHER" id="PTHR22916:SF3">
    <property type="entry name" value="UDP-GLCNAC:BETAGAL BETA-1,3-N-ACETYLGLUCOSAMINYLTRANSFERASE-LIKE PROTEIN 1"/>
    <property type="match status" value="1"/>
</dbReference>
<dbReference type="Pfam" id="PF00535">
    <property type="entry name" value="Glycos_transf_2"/>
    <property type="match status" value="1"/>
</dbReference>
<dbReference type="SUPFAM" id="SSF53448">
    <property type="entry name" value="Nucleotide-diphospho-sugar transferases"/>
    <property type="match status" value="1"/>
</dbReference>
<dbReference type="PANTHER" id="PTHR22916">
    <property type="entry name" value="GLYCOSYLTRANSFERASE"/>
    <property type="match status" value="1"/>
</dbReference>
<dbReference type="Proteomes" id="UP000824078">
    <property type="component" value="Unassembled WGS sequence"/>
</dbReference>
<evidence type="ECO:0000313" key="3">
    <source>
        <dbReference type="Proteomes" id="UP000824078"/>
    </source>
</evidence>
<sequence>MSSADRVTTPGISVLIPVYNVERYVGACLDSLLAQDFTNFEALVINDGSTDGSRAILEQYAARDKRIRIIDKPNSGYGISMNRGLAEARGTYIAILESDDVMAQGALRLLYETACEHNAEVVKGNFWLWWSGNEDTAERTELFHVVPENLIGKVVTPTVNGLDIFYQKPSIWSALYRADFLRQERIQFLETPGASYQDAGFNFKVWAAAQRAVFIDEPLLKYRQDNETSSVRSPGKVFCVMDEHAEMRRWLEARPGDHRMLLKVLGRMKFNNYLWNYDRLSDELRTTFLERACPDLAADRDEGLLDEQIMGPVKFTELQCLLTSPERFRRVREKLPQDASGGLASVRQILAYGGIGALWHVLAERLGGRR</sequence>
<feature type="domain" description="Glycosyltransferase 2-like" evidence="1">
    <location>
        <begin position="13"/>
        <end position="127"/>
    </location>
</feature>
<dbReference type="EMBL" id="DVMQ01000015">
    <property type="protein sequence ID" value="HIU24253.1"/>
    <property type="molecule type" value="Genomic_DNA"/>
</dbReference>
<dbReference type="Gene3D" id="3.90.550.10">
    <property type="entry name" value="Spore Coat Polysaccharide Biosynthesis Protein SpsA, Chain A"/>
    <property type="match status" value="1"/>
</dbReference>
<accession>A0A9D1HX85</accession>
<dbReference type="AlphaFoldDB" id="A0A9D1HX85"/>
<organism evidence="2 3">
    <name type="scientific">Candidatus Coprovicinus avistercoris</name>
    <dbReference type="NCBI Taxonomy" id="2840754"/>
    <lineage>
        <taxon>Bacteria</taxon>
        <taxon>Bacillati</taxon>
        <taxon>Actinomycetota</taxon>
        <taxon>Coriobacteriia</taxon>
        <taxon>Coriobacteriales</taxon>
        <taxon>Coriobacteriaceae</taxon>
        <taxon>Coriobacteriaceae incertae sedis</taxon>
        <taxon>Candidatus Coprovicinus</taxon>
    </lineage>
</organism>
<dbReference type="CDD" id="cd00761">
    <property type="entry name" value="Glyco_tranf_GTA_type"/>
    <property type="match status" value="1"/>
</dbReference>
<evidence type="ECO:0000313" key="2">
    <source>
        <dbReference type="EMBL" id="HIU24253.1"/>
    </source>
</evidence>
<name>A0A9D1HX85_9ACTN</name>
<protein>
    <submittedName>
        <fullName evidence="2">Glycosyltransferase</fullName>
    </submittedName>
</protein>
<comment type="caution">
    <text evidence="2">The sequence shown here is derived from an EMBL/GenBank/DDBJ whole genome shotgun (WGS) entry which is preliminary data.</text>
</comment>